<dbReference type="InterPro" id="IPR036291">
    <property type="entry name" value="NAD(P)-bd_dom_sf"/>
</dbReference>
<evidence type="ECO:0000259" key="2">
    <source>
        <dbReference type="Pfam" id="PF22685"/>
    </source>
</evidence>
<accession>A0A839XWE0</accession>
<dbReference type="InterPro" id="IPR000683">
    <property type="entry name" value="Gfo/Idh/MocA-like_OxRdtase_N"/>
</dbReference>
<organism evidence="3 4">
    <name type="scientific">Modestobacter versicolor</name>
    <dbReference type="NCBI Taxonomy" id="429133"/>
    <lineage>
        <taxon>Bacteria</taxon>
        <taxon>Bacillati</taxon>
        <taxon>Actinomycetota</taxon>
        <taxon>Actinomycetes</taxon>
        <taxon>Geodermatophilales</taxon>
        <taxon>Geodermatophilaceae</taxon>
        <taxon>Modestobacter</taxon>
    </lineage>
</organism>
<dbReference type="GO" id="GO:0000166">
    <property type="term" value="F:nucleotide binding"/>
    <property type="evidence" value="ECO:0007669"/>
    <property type="project" value="InterPro"/>
</dbReference>
<evidence type="ECO:0000259" key="1">
    <source>
        <dbReference type="Pfam" id="PF01408"/>
    </source>
</evidence>
<proteinExistence type="predicted"/>
<dbReference type="Gene3D" id="3.30.360.10">
    <property type="entry name" value="Dihydrodipicolinate Reductase, domain 2"/>
    <property type="match status" value="1"/>
</dbReference>
<dbReference type="InterPro" id="IPR051317">
    <property type="entry name" value="Gfo/Idh/MocA_oxidoreduct"/>
</dbReference>
<dbReference type="PANTHER" id="PTHR43708:SF1">
    <property type="entry name" value="GALACTOSE_LACTOSE METABOLISM REGULATORY PROTEIN GAL80"/>
    <property type="match status" value="1"/>
</dbReference>
<feature type="domain" description="Gal80p-like C-terminal" evidence="2">
    <location>
        <begin position="95"/>
        <end position="232"/>
    </location>
</feature>
<dbReference type="SUPFAM" id="SSF51735">
    <property type="entry name" value="NAD(P)-binding Rossmann-fold domains"/>
    <property type="match status" value="1"/>
</dbReference>
<dbReference type="AlphaFoldDB" id="A0A839XWE0"/>
<dbReference type="Pfam" id="PF22685">
    <property type="entry name" value="Gal80p_C-like"/>
    <property type="match status" value="1"/>
</dbReference>
<comment type="caution">
    <text evidence="3">The sequence shown here is derived from an EMBL/GenBank/DDBJ whole genome shotgun (WGS) entry which is preliminary data.</text>
</comment>
<feature type="domain" description="Gfo/Idh/MocA-like oxidoreductase N-terminal" evidence="1">
    <location>
        <begin position="3"/>
        <end position="78"/>
    </location>
</feature>
<sequence length="322" mass="33719">MASSSESARAASDVHGAPAYGSTEELARADGIDLVVVTVKTPRHRELVLPALAAGKPVFCEWPLAVDLGEAEEMAHAALGISTFVGLQGRSSPTFRWLADLVADGHLGDVLSVTVSAATSEWGTPVDPGKLYTLDRDLGATMMSIALGHAIDSVSMVVGELQDVVATTATRHPNVALARSGQHVPMTAEDQIAISGNLPGGAVLSAHQRGGVVSGVGFSMTIDGSEGTLQVTAPDHPHIAPVTVHAARSGGRRVELTVPDGYDRFPRLARSPIHTLTHAYAGIRDQLLGGRAGVPDFRDAVIRHRLMDAIRRSAATGRRVQP</sequence>
<dbReference type="Proteomes" id="UP000580718">
    <property type="component" value="Unassembled WGS sequence"/>
</dbReference>
<name>A0A839XWE0_9ACTN</name>
<dbReference type="InterPro" id="IPR055080">
    <property type="entry name" value="Gal80p-like_C"/>
</dbReference>
<dbReference type="EMBL" id="JACIBU010000001">
    <property type="protein sequence ID" value="MBB3675950.1"/>
    <property type="molecule type" value="Genomic_DNA"/>
</dbReference>
<reference evidence="3 4" key="1">
    <citation type="submission" date="2020-08" db="EMBL/GenBank/DDBJ databases">
        <title>Sequencing the genomes of 1000 actinobacteria strains.</title>
        <authorList>
            <person name="Klenk H.-P."/>
        </authorList>
    </citation>
    <scope>NUCLEOTIDE SEQUENCE [LARGE SCALE GENOMIC DNA]</scope>
    <source>
        <strain evidence="3 4">DSM 16678</strain>
    </source>
</reference>
<dbReference type="Gene3D" id="3.40.50.720">
    <property type="entry name" value="NAD(P)-binding Rossmann-like Domain"/>
    <property type="match status" value="1"/>
</dbReference>
<dbReference type="SUPFAM" id="SSF55347">
    <property type="entry name" value="Glyceraldehyde-3-phosphate dehydrogenase-like, C-terminal domain"/>
    <property type="match status" value="1"/>
</dbReference>
<evidence type="ECO:0000313" key="3">
    <source>
        <dbReference type="EMBL" id="MBB3675950.1"/>
    </source>
</evidence>
<protein>
    <submittedName>
        <fullName evidence="3">Putative dehydrogenase</fullName>
    </submittedName>
</protein>
<gene>
    <name evidence="3" type="ORF">FHX36_001685</name>
</gene>
<evidence type="ECO:0000313" key="4">
    <source>
        <dbReference type="Proteomes" id="UP000580718"/>
    </source>
</evidence>
<dbReference type="Pfam" id="PF01408">
    <property type="entry name" value="GFO_IDH_MocA"/>
    <property type="match status" value="1"/>
</dbReference>
<dbReference type="PANTHER" id="PTHR43708">
    <property type="entry name" value="CONSERVED EXPRESSED OXIDOREDUCTASE (EUROFUNG)"/>
    <property type="match status" value="1"/>
</dbReference>